<dbReference type="SMART" id="SM00845">
    <property type="entry name" value="GatB_Yqey"/>
    <property type="match status" value="1"/>
</dbReference>
<dbReference type="InterPro" id="IPR017959">
    <property type="entry name" value="Asn/Gln-tRNA_amidoTrfase_suB/E"/>
</dbReference>
<organism evidence="12 13">
    <name type="scientific">Candidatus Kaiserbacteria bacterium GW2011_GWC2_52_8b</name>
    <dbReference type="NCBI Taxonomy" id="1618676"/>
    <lineage>
        <taxon>Bacteria</taxon>
        <taxon>Candidatus Kaiseribacteriota</taxon>
    </lineage>
</organism>
<evidence type="ECO:0000256" key="1">
    <source>
        <dbReference type="ARBA" id="ARBA00005306"/>
    </source>
</evidence>
<comment type="function">
    <text evidence="7 10">Allows the formation of correctly charged Asn-tRNA(Asn) or Gln-tRNA(Gln) through the transamidation of misacylated Asp-tRNA(Asn) or Glu-tRNA(Gln) in organisms which lack either or both of asparaginyl-tRNA or glutaminyl-tRNA synthetases. The reaction takes place in the presence of glutamine and ATP through an activated phospho-Asp-tRNA(Asn) or phospho-Glu-tRNA(Gln).</text>
</comment>
<dbReference type="PANTHER" id="PTHR11659">
    <property type="entry name" value="GLUTAMYL-TRNA GLN AMIDOTRANSFERASE SUBUNIT B MITOCHONDRIAL AND PROKARYOTIC PET112-RELATED"/>
    <property type="match status" value="1"/>
</dbReference>
<dbReference type="Proteomes" id="UP000034445">
    <property type="component" value="Unassembled WGS sequence"/>
</dbReference>
<sequence>MEETSEYVPTIGLEIHAELKTKTKMFCNSKNDPDETRPNVNVCPVCLAHPGTLPVVNREAVKHVLRVGVAIKGKLADYTEFDRKNYFYPDLPKGYQISQYEFPLISGGELGGVAITRVHLEEDTASSIHDEATGLRHAEADSGLAEAGTTTIDYNRSGVPLMELVTEPTIHSAEEAGKFARELQLLLRHLGASNANMEKGEMRVEANVSVSKKTNNKNNILGTKVEIKNLNSFRTMERAVAYEIERQRTALENGETIVQETRGWDENKQSTFSQRIKEGSADYRYFPDPDIPPFRLSEIPGLGEDALRQGIGELPSERRARYVSIGVKLDDVDLYVRDMRFGNFFDAVVATYQKSQTKEISLASNYVANDLIKIVRDMEERETQPIDEIPISSLNFNKIIALLINGKISSRSAKDLLLAVISEKKDPEQLAKEKGLFQTEDAGALDEVVGKIIADNPGVVADFRAGKAAALEYLVGQGMKELRGAATPTILRDLFRKKIG</sequence>
<keyword evidence="12" id="KW-0808">Transferase</keyword>
<comment type="subunit">
    <text evidence="2 10">Heterotrimer of A, B and C subunits.</text>
</comment>
<dbReference type="AlphaFoldDB" id="A0A0G1XK07"/>
<name>A0A0G1XK07_9BACT</name>
<dbReference type="Pfam" id="PF02934">
    <property type="entry name" value="GatB_N"/>
    <property type="match status" value="1"/>
</dbReference>
<dbReference type="NCBIfam" id="NF004012">
    <property type="entry name" value="PRK05477.1-2"/>
    <property type="match status" value="1"/>
</dbReference>
<dbReference type="InterPro" id="IPR003789">
    <property type="entry name" value="Asn/Gln_tRNA_amidoTrase-B-like"/>
</dbReference>
<keyword evidence="5 10" id="KW-0067">ATP-binding</keyword>
<dbReference type="InterPro" id="IPR006075">
    <property type="entry name" value="Asn/Gln-tRNA_Trfase_suB/E_cat"/>
</dbReference>
<gene>
    <name evidence="10" type="primary">gatB</name>
    <name evidence="12" type="ORF">UY74_C0019G0003</name>
</gene>
<evidence type="ECO:0000256" key="10">
    <source>
        <dbReference type="HAMAP-Rule" id="MF_00121"/>
    </source>
</evidence>
<dbReference type="EC" id="6.3.5.-" evidence="10"/>
<dbReference type="InterPro" id="IPR014746">
    <property type="entry name" value="Gln_synth/guanido_kin_cat_dom"/>
</dbReference>
<dbReference type="GO" id="GO:0016740">
    <property type="term" value="F:transferase activity"/>
    <property type="evidence" value="ECO:0007669"/>
    <property type="project" value="UniProtKB-KW"/>
</dbReference>
<dbReference type="GO" id="GO:0006412">
    <property type="term" value="P:translation"/>
    <property type="evidence" value="ECO:0007669"/>
    <property type="project" value="UniProtKB-UniRule"/>
</dbReference>
<feature type="domain" description="Asn/Gln amidotransferase" evidence="11">
    <location>
        <begin position="343"/>
        <end position="499"/>
    </location>
</feature>
<evidence type="ECO:0000256" key="2">
    <source>
        <dbReference type="ARBA" id="ARBA00011123"/>
    </source>
</evidence>
<accession>A0A0G1XK07</accession>
<evidence type="ECO:0000256" key="4">
    <source>
        <dbReference type="ARBA" id="ARBA00022741"/>
    </source>
</evidence>
<dbReference type="GO" id="GO:0005524">
    <property type="term" value="F:ATP binding"/>
    <property type="evidence" value="ECO:0007669"/>
    <property type="project" value="UniProtKB-KW"/>
</dbReference>
<dbReference type="Pfam" id="PF02637">
    <property type="entry name" value="GatB_Yqey"/>
    <property type="match status" value="1"/>
</dbReference>
<comment type="catalytic activity">
    <reaction evidence="9 10">
        <text>L-glutamyl-tRNA(Gln) + L-glutamine + ATP + H2O = L-glutaminyl-tRNA(Gln) + L-glutamate + ADP + phosphate + H(+)</text>
        <dbReference type="Rhea" id="RHEA:17521"/>
        <dbReference type="Rhea" id="RHEA-COMP:9681"/>
        <dbReference type="Rhea" id="RHEA-COMP:9684"/>
        <dbReference type="ChEBI" id="CHEBI:15377"/>
        <dbReference type="ChEBI" id="CHEBI:15378"/>
        <dbReference type="ChEBI" id="CHEBI:29985"/>
        <dbReference type="ChEBI" id="CHEBI:30616"/>
        <dbReference type="ChEBI" id="CHEBI:43474"/>
        <dbReference type="ChEBI" id="CHEBI:58359"/>
        <dbReference type="ChEBI" id="CHEBI:78520"/>
        <dbReference type="ChEBI" id="CHEBI:78521"/>
        <dbReference type="ChEBI" id="CHEBI:456216"/>
    </reaction>
</comment>
<dbReference type="HAMAP" id="MF_00121">
    <property type="entry name" value="GatB"/>
    <property type="match status" value="1"/>
</dbReference>
<keyword evidence="4 10" id="KW-0547">Nucleotide-binding</keyword>
<comment type="similarity">
    <text evidence="1 10">Belongs to the GatB/GatE family. GatB subfamily.</text>
</comment>
<dbReference type="NCBIfam" id="TIGR00133">
    <property type="entry name" value="gatB"/>
    <property type="match status" value="1"/>
</dbReference>
<comment type="catalytic activity">
    <reaction evidence="8 10">
        <text>L-aspartyl-tRNA(Asn) + L-glutamine + ATP + H2O = L-asparaginyl-tRNA(Asn) + L-glutamate + ADP + phosphate + 2 H(+)</text>
        <dbReference type="Rhea" id="RHEA:14513"/>
        <dbReference type="Rhea" id="RHEA-COMP:9674"/>
        <dbReference type="Rhea" id="RHEA-COMP:9677"/>
        <dbReference type="ChEBI" id="CHEBI:15377"/>
        <dbReference type="ChEBI" id="CHEBI:15378"/>
        <dbReference type="ChEBI" id="CHEBI:29985"/>
        <dbReference type="ChEBI" id="CHEBI:30616"/>
        <dbReference type="ChEBI" id="CHEBI:43474"/>
        <dbReference type="ChEBI" id="CHEBI:58359"/>
        <dbReference type="ChEBI" id="CHEBI:78515"/>
        <dbReference type="ChEBI" id="CHEBI:78516"/>
        <dbReference type="ChEBI" id="CHEBI:456216"/>
    </reaction>
</comment>
<evidence type="ECO:0000256" key="8">
    <source>
        <dbReference type="ARBA" id="ARBA00047380"/>
    </source>
</evidence>
<reference evidence="12 13" key="1">
    <citation type="journal article" date="2015" name="Nature">
        <title>rRNA introns, odd ribosomes, and small enigmatic genomes across a large radiation of phyla.</title>
        <authorList>
            <person name="Brown C.T."/>
            <person name="Hug L.A."/>
            <person name="Thomas B.C."/>
            <person name="Sharon I."/>
            <person name="Castelle C.J."/>
            <person name="Singh A."/>
            <person name="Wilkins M.J."/>
            <person name="Williams K.H."/>
            <person name="Banfield J.F."/>
        </authorList>
    </citation>
    <scope>NUCLEOTIDE SEQUENCE [LARGE SCALE GENOMIC DNA]</scope>
</reference>
<evidence type="ECO:0000313" key="13">
    <source>
        <dbReference type="Proteomes" id="UP000034445"/>
    </source>
</evidence>
<evidence type="ECO:0000259" key="11">
    <source>
        <dbReference type="SMART" id="SM00845"/>
    </source>
</evidence>
<comment type="caution">
    <text evidence="12">The sequence shown here is derived from an EMBL/GenBank/DDBJ whole genome shotgun (WGS) entry which is preliminary data.</text>
</comment>
<evidence type="ECO:0000256" key="5">
    <source>
        <dbReference type="ARBA" id="ARBA00022840"/>
    </source>
</evidence>
<dbReference type="InterPro" id="IPR004413">
    <property type="entry name" value="GatB"/>
</dbReference>
<dbReference type="InterPro" id="IPR017958">
    <property type="entry name" value="Gln-tRNA_amidoTrfase_suB_CS"/>
</dbReference>
<evidence type="ECO:0000256" key="3">
    <source>
        <dbReference type="ARBA" id="ARBA00022598"/>
    </source>
</evidence>
<dbReference type="GO" id="GO:0070681">
    <property type="term" value="P:glutaminyl-tRNAGln biosynthesis via transamidation"/>
    <property type="evidence" value="ECO:0007669"/>
    <property type="project" value="TreeGrafter"/>
</dbReference>
<evidence type="ECO:0000256" key="9">
    <source>
        <dbReference type="ARBA" id="ARBA00047913"/>
    </source>
</evidence>
<dbReference type="PROSITE" id="PS01234">
    <property type="entry name" value="GATB"/>
    <property type="match status" value="1"/>
</dbReference>
<dbReference type="PANTHER" id="PTHR11659:SF0">
    <property type="entry name" value="GLUTAMYL-TRNA(GLN) AMIDOTRANSFERASE SUBUNIT B, MITOCHONDRIAL"/>
    <property type="match status" value="1"/>
</dbReference>
<dbReference type="SUPFAM" id="SSF89095">
    <property type="entry name" value="GatB/YqeY motif"/>
    <property type="match status" value="1"/>
</dbReference>
<dbReference type="SUPFAM" id="SSF55931">
    <property type="entry name" value="Glutamine synthetase/guanido kinase"/>
    <property type="match status" value="1"/>
</dbReference>
<proteinExistence type="inferred from homology"/>
<dbReference type="GO" id="GO:0050566">
    <property type="term" value="F:asparaginyl-tRNA synthase (glutamine-hydrolyzing) activity"/>
    <property type="evidence" value="ECO:0007669"/>
    <property type="project" value="RHEA"/>
</dbReference>
<keyword evidence="3 10" id="KW-0436">Ligase</keyword>
<dbReference type="PATRIC" id="fig|1618676.3.peg.439"/>
<keyword evidence="6 10" id="KW-0648">Protein biosynthesis</keyword>
<evidence type="ECO:0000256" key="6">
    <source>
        <dbReference type="ARBA" id="ARBA00022917"/>
    </source>
</evidence>
<dbReference type="InterPro" id="IPR023168">
    <property type="entry name" value="GatB_Yqey_C_2"/>
</dbReference>
<dbReference type="GO" id="GO:0050567">
    <property type="term" value="F:glutaminyl-tRNA synthase (glutamine-hydrolyzing) activity"/>
    <property type="evidence" value="ECO:0007669"/>
    <property type="project" value="UniProtKB-UniRule"/>
</dbReference>
<dbReference type="Gene3D" id="1.10.10.410">
    <property type="match status" value="1"/>
</dbReference>
<evidence type="ECO:0000256" key="7">
    <source>
        <dbReference type="ARBA" id="ARBA00024799"/>
    </source>
</evidence>
<dbReference type="InterPro" id="IPR018027">
    <property type="entry name" value="Asn/Gln_amidotransferase"/>
</dbReference>
<dbReference type="NCBIfam" id="NF004014">
    <property type="entry name" value="PRK05477.1-4"/>
    <property type="match status" value="1"/>
</dbReference>
<dbReference type="EMBL" id="LCRF01000019">
    <property type="protein sequence ID" value="KKW31256.1"/>
    <property type="molecule type" value="Genomic_DNA"/>
</dbReference>
<evidence type="ECO:0000313" key="12">
    <source>
        <dbReference type="EMBL" id="KKW31256.1"/>
    </source>
</evidence>
<protein>
    <recommendedName>
        <fullName evidence="10">Aspartyl/glutamyl-tRNA(Asn/Gln) amidotransferase subunit B</fullName>
        <shortName evidence="10">Asp/Glu-ADT subunit B</shortName>
        <ecNumber evidence="10">6.3.5.-</ecNumber>
    </recommendedName>
</protein>